<evidence type="ECO:0008006" key="4">
    <source>
        <dbReference type="Google" id="ProtNLM"/>
    </source>
</evidence>
<dbReference type="OrthoDB" id="3191797at2"/>
<accession>A0A100YWF3</accession>
<evidence type="ECO:0000313" key="3">
    <source>
        <dbReference type="Proteomes" id="UP000054078"/>
    </source>
</evidence>
<protein>
    <recommendedName>
        <fullName evidence="4">YcxB-like protein domain-containing protein</fullName>
    </recommendedName>
</protein>
<gene>
    <name evidence="2" type="ORF">AUL39_00980</name>
</gene>
<evidence type="ECO:0000313" key="2">
    <source>
        <dbReference type="EMBL" id="KUH58951.1"/>
    </source>
</evidence>
<dbReference type="RefSeq" id="WP_059052736.1">
    <property type="nucleotide sequence ID" value="NZ_LOJF01000001.1"/>
</dbReference>
<keyword evidence="1" id="KW-0472">Membrane</keyword>
<evidence type="ECO:0000256" key="1">
    <source>
        <dbReference type="SAM" id="Phobius"/>
    </source>
</evidence>
<reference evidence="2 3" key="1">
    <citation type="submission" date="2015-12" db="EMBL/GenBank/DDBJ databases">
        <title>Draft Genome Sequence of Olsenella scatoligenes SK9K4T; a Producer of 3-Methylindole- (skatole) and 4-Methylphenol- (p-cresol) Isolated from Pig Feces.</title>
        <authorList>
            <person name="Li X."/>
            <person name="Borg B."/>
            <person name="Canibe N."/>
        </authorList>
    </citation>
    <scope>NUCLEOTIDE SEQUENCE [LARGE SCALE GENOMIC DNA]</scope>
    <source>
        <strain evidence="2 3">SK9K4</strain>
    </source>
</reference>
<name>A0A100YWF3_TRASO</name>
<dbReference type="AlphaFoldDB" id="A0A100YWF3"/>
<dbReference type="Proteomes" id="UP000054078">
    <property type="component" value="Unassembled WGS sequence"/>
</dbReference>
<sequence>MAKKPSAKARKANEEAVRQSKLDEKYGKPLFSLTYDMNEYELARAANLYGPDRMKDIFNGAAILSLALLILVLVTMSENIVLTIALLVIAVITSSITTSWSRFATFLARKSTLGLVGEDNRRHIVVTEEKVVEEGPDDRVVEYPLSELKHSRSSNEATVVDFGNKRCVYIPRAPMSEGRYQALVRFFIDHEPKKGKR</sequence>
<keyword evidence="1" id="KW-1133">Transmembrane helix</keyword>
<dbReference type="EMBL" id="LOJF01000001">
    <property type="protein sequence ID" value="KUH58951.1"/>
    <property type="molecule type" value="Genomic_DNA"/>
</dbReference>
<proteinExistence type="predicted"/>
<keyword evidence="1" id="KW-0812">Transmembrane</keyword>
<organism evidence="2 3">
    <name type="scientific">Tractidigestivibacter scatoligenes</name>
    <name type="common">Olsenella scatoligenes</name>
    <dbReference type="NCBI Taxonomy" id="1299998"/>
    <lineage>
        <taxon>Bacteria</taxon>
        <taxon>Bacillati</taxon>
        <taxon>Actinomycetota</taxon>
        <taxon>Coriobacteriia</taxon>
        <taxon>Coriobacteriales</taxon>
        <taxon>Atopobiaceae</taxon>
        <taxon>Tractidigestivibacter</taxon>
    </lineage>
</organism>
<comment type="caution">
    <text evidence="2">The sequence shown here is derived from an EMBL/GenBank/DDBJ whole genome shotgun (WGS) entry which is preliminary data.</text>
</comment>
<keyword evidence="3" id="KW-1185">Reference proteome</keyword>
<dbReference type="STRING" id="1299998.AUL39_00980"/>
<feature type="transmembrane region" description="Helical" evidence="1">
    <location>
        <begin position="57"/>
        <end position="74"/>
    </location>
</feature>
<feature type="transmembrane region" description="Helical" evidence="1">
    <location>
        <begin position="80"/>
        <end position="100"/>
    </location>
</feature>